<accession>A0ABY4G5F6</accession>
<reference evidence="2" key="1">
    <citation type="submission" date="2022-04" db="EMBL/GenBank/DDBJ databases">
        <title>Hymenobacter sp. isolated from the air.</title>
        <authorList>
            <person name="Won M."/>
            <person name="Lee C.-M."/>
            <person name="Woen H.-Y."/>
            <person name="Kwon S.-W."/>
        </authorList>
    </citation>
    <scope>NUCLEOTIDE SEQUENCE</scope>
    <source>
        <strain evidence="2">5420S-77</strain>
    </source>
</reference>
<keyword evidence="3" id="KW-1185">Reference proteome</keyword>
<feature type="chain" id="PRO_5047075765" description="DUF4468 domain-containing protein" evidence="1">
    <location>
        <begin position="23"/>
        <end position="167"/>
    </location>
</feature>
<dbReference type="EMBL" id="CP095061">
    <property type="protein sequence ID" value="UOQ66132.1"/>
    <property type="molecule type" value="Genomic_DNA"/>
</dbReference>
<organism evidence="2 3">
    <name type="scientific">Hymenobacter volaticus</name>
    <dbReference type="NCBI Taxonomy" id="2932254"/>
    <lineage>
        <taxon>Bacteria</taxon>
        <taxon>Pseudomonadati</taxon>
        <taxon>Bacteroidota</taxon>
        <taxon>Cytophagia</taxon>
        <taxon>Cytophagales</taxon>
        <taxon>Hymenobacteraceae</taxon>
        <taxon>Hymenobacter</taxon>
    </lineage>
</organism>
<protein>
    <recommendedName>
        <fullName evidence="4">DUF4468 domain-containing protein</fullName>
    </recommendedName>
</protein>
<evidence type="ECO:0000256" key="1">
    <source>
        <dbReference type="SAM" id="SignalP"/>
    </source>
</evidence>
<evidence type="ECO:0000313" key="2">
    <source>
        <dbReference type="EMBL" id="UOQ66132.1"/>
    </source>
</evidence>
<dbReference type="RefSeq" id="WP_245120110.1">
    <property type="nucleotide sequence ID" value="NZ_CP095061.1"/>
</dbReference>
<name>A0ABY4G5F6_9BACT</name>
<feature type="signal peptide" evidence="1">
    <location>
        <begin position="1"/>
        <end position="22"/>
    </location>
</feature>
<keyword evidence="1" id="KW-0732">Signal</keyword>
<dbReference type="Proteomes" id="UP000830401">
    <property type="component" value="Chromosome"/>
</dbReference>
<evidence type="ECO:0008006" key="4">
    <source>
        <dbReference type="Google" id="ProtNLM"/>
    </source>
</evidence>
<sequence>MKTLLTSLALFVAVCTSNTASAQVAPSETQALSKQLAQLMRNPKKPKQDVQLNLNGCSAEQVIRDRDADVQMTKPLAVSYGGNSGWAVKVDNGIFEMKMGLNWADVTSLTYELESDSDGQKYFEVKISKAKKGDSSSFEFPLYTTNETTVKDVVRRLEKVRRSCSGK</sequence>
<gene>
    <name evidence="2" type="ORF">MUN86_21980</name>
</gene>
<proteinExistence type="predicted"/>
<evidence type="ECO:0000313" key="3">
    <source>
        <dbReference type="Proteomes" id="UP000830401"/>
    </source>
</evidence>